<sequence>MLFKFRYVANLSDSGTLRTLNFADKVGLGFCNARFCSAFRSIYPMIRTKKKPKIRERRSRFVYLWIYVDCRSTHLFVVPVRCIILQPLVVGLHSIKVYRTELPCNILCSAATRLIHQIEGLQI</sequence>
<proteinExistence type="predicted"/>
<organism evidence="1 2">
    <name type="scientific">Juglans regia</name>
    <name type="common">English walnut</name>
    <dbReference type="NCBI Taxonomy" id="51240"/>
    <lineage>
        <taxon>Eukaryota</taxon>
        <taxon>Viridiplantae</taxon>
        <taxon>Streptophyta</taxon>
        <taxon>Embryophyta</taxon>
        <taxon>Tracheophyta</taxon>
        <taxon>Spermatophyta</taxon>
        <taxon>Magnoliopsida</taxon>
        <taxon>eudicotyledons</taxon>
        <taxon>Gunneridae</taxon>
        <taxon>Pentapetalae</taxon>
        <taxon>rosids</taxon>
        <taxon>fabids</taxon>
        <taxon>Fagales</taxon>
        <taxon>Juglandaceae</taxon>
        <taxon>Juglans</taxon>
    </lineage>
</organism>
<protein>
    <submittedName>
        <fullName evidence="1">Uncharacterized protein</fullName>
    </submittedName>
</protein>
<dbReference type="Gramene" id="Jr13_24490_p2">
    <property type="protein sequence ID" value="cds.Jr13_24490_p2"/>
    <property type="gene ID" value="Jr13_24490"/>
</dbReference>
<feature type="non-terminal residue" evidence="1">
    <location>
        <position position="123"/>
    </location>
</feature>
<reference evidence="1" key="2">
    <citation type="submission" date="2020-03" db="EMBL/GenBank/DDBJ databases">
        <title>Walnut 2.0.</title>
        <authorList>
            <person name="Marrano A."/>
            <person name="Britton M."/>
            <person name="Zimin A.V."/>
            <person name="Zaini P.A."/>
            <person name="Workman R."/>
            <person name="Puiu D."/>
            <person name="Bianco L."/>
            <person name="Allen B.J."/>
            <person name="Troggio M."/>
            <person name="Leslie C.A."/>
            <person name="Timp W."/>
            <person name="Dendekar A."/>
            <person name="Salzberg S.L."/>
            <person name="Neale D.B."/>
        </authorList>
    </citation>
    <scope>NUCLEOTIDE SEQUENCE</scope>
    <source>
        <tissue evidence="1">Leaves</tissue>
    </source>
</reference>
<gene>
    <name evidence="1" type="ORF">F2P56_030875</name>
</gene>
<accession>A0A833U2J8</accession>
<dbReference type="Proteomes" id="UP000619265">
    <property type="component" value="Unassembled WGS sequence"/>
</dbReference>
<comment type="caution">
    <text evidence="1">The sequence shown here is derived from an EMBL/GenBank/DDBJ whole genome shotgun (WGS) entry which is preliminary data.</text>
</comment>
<evidence type="ECO:0000313" key="1">
    <source>
        <dbReference type="EMBL" id="KAF5450537.1"/>
    </source>
</evidence>
<name>A0A833U2J8_JUGRE</name>
<evidence type="ECO:0000313" key="2">
    <source>
        <dbReference type="Proteomes" id="UP000619265"/>
    </source>
</evidence>
<dbReference type="EMBL" id="LIHL02000013">
    <property type="protein sequence ID" value="KAF5450537.1"/>
    <property type="molecule type" value="Genomic_DNA"/>
</dbReference>
<reference evidence="1" key="1">
    <citation type="submission" date="2015-10" db="EMBL/GenBank/DDBJ databases">
        <authorList>
            <person name="Martinez-Garcia P.J."/>
            <person name="Crepeau M.W."/>
            <person name="Puiu D."/>
            <person name="Gonzalez-Ibeas D."/>
            <person name="Whalen J."/>
            <person name="Stevens K."/>
            <person name="Paul R."/>
            <person name="Butterfield T."/>
            <person name="Britton M."/>
            <person name="Reagan R."/>
            <person name="Chakraborty S."/>
            <person name="Walawage S.L."/>
            <person name="Vasquez-Gross H.A."/>
            <person name="Cardeno C."/>
            <person name="Famula R."/>
            <person name="Pratt K."/>
            <person name="Kuruganti S."/>
            <person name="Aradhya M.K."/>
            <person name="Leslie C.A."/>
            <person name="Dandekar A.M."/>
            <person name="Salzberg S.L."/>
            <person name="Wegrzyn J.L."/>
            <person name="Langley C.H."/>
            <person name="Neale D.B."/>
        </authorList>
    </citation>
    <scope>NUCLEOTIDE SEQUENCE</scope>
    <source>
        <tissue evidence="1">Leaves</tissue>
    </source>
</reference>
<dbReference type="AlphaFoldDB" id="A0A833U2J8"/>